<dbReference type="Gene3D" id="1.10.287.130">
    <property type="match status" value="1"/>
</dbReference>
<evidence type="ECO:0000259" key="7">
    <source>
        <dbReference type="PROSITE" id="PS50109"/>
    </source>
</evidence>
<keyword evidence="10" id="KW-1185">Reference proteome</keyword>
<dbReference type="PANTHER" id="PTHR43065">
    <property type="entry name" value="SENSOR HISTIDINE KINASE"/>
    <property type="match status" value="1"/>
</dbReference>
<dbReference type="EMBL" id="BMZS01000002">
    <property type="protein sequence ID" value="GHD42003.1"/>
    <property type="molecule type" value="Genomic_DNA"/>
</dbReference>
<dbReference type="PROSITE" id="PS50110">
    <property type="entry name" value="RESPONSE_REGULATORY"/>
    <property type="match status" value="1"/>
</dbReference>
<dbReference type="InterPro" id="IPR011006">
    <property type="entry name" value="CheY-like_superfamily"/>
</dbReference>
<evidence type="ECO:0000313" key="10">
    <source>
        <dbReference type="Proteomes" id="UP000630353"/>
    </source>
</evidence>
<comment type="catalytic activity">
    <reaction evidence="1">
        <text>ATP + protein L-histidine = ADP + protein N-phospho-L-histidine.</text>
        <dbReference type="EC" id="2.7.13.3"/>
    </reaction>
</comment>
<evidence type="ECO:0000256" key="2">
    <source>
        <dbReference type="ARBA" id="ARBA00012438"/>
    </source>
</evidence>
<evidence type="ECO:0000256" key="1">
    <source>
        <dbReference type="ARBA" id="ARBA00000085"/>
    </source>
</evidence>
<dbReference type="InterPro" id="IPR003661">
    <property type="entry name" value="HisK_dim/P_dom"/>
</dbReference>
<dbReference type="SUPFAM" id="SSF47384">
    <property type="entry name" value="Homodimeric domain of signal transducing histidine kinase"/>
    <property type="match status" value="1"/>
</dbReference>
<evidence type="ECO:0000256" key="4">
    <source>
        <dbReference type="PROSITE-ProRule" id="PRU00169"/>
    </source>
</evidence>
<dbReference type="SUPFAM" id="SSF55785">
    <property type="entry name" value="PYP-like sensor domain (PAS domain)"/>
    <property type="match status" value="2"/>
</dbReference>
<dbReference type="PROSITE" id="PS50109">
    <property type="entry name" value="HIS_KIN"/>
    <property type="match status" value="1"/>
</dbReference>
<proteinExistence type="predicted"/>
<feature type="compositionally biased region" description="Basic and acidic residues" evidence="5">
    <location>
        <begin position="645"/>
        <end position="656"/>
    </location>
</feature>
<dbReference type="RefSeq" id="WP_189987505.1">
    <property type="nucleotide sequence ID" value="NZ_BMZS01000002.1"/>
</dbReference>
<dbReference type="InterPro" id="IPR036890">
    <property type="entry name" value="HATPase_C_sf"/>
</dbReference>
<comment type="caution">
    <text evidence="9">The sequence shown here is derived from an EMBL/GenBank/DDBJ whole genome shotgun (WGS) entry which is preliminary data.</text>
</comment>
<organism evidence="9 10">
    <name type="scientific">Thalassobaculum fulvum</name>
    <dbReference type="NCBI Taxonomy" id="1633335"/>
    <lineage>
        <taxon>Bacteria</taxon>
        <taxon>Pseudomonadati</taxon>
        <taxon>Pseudomonadota</taxon>
        <taxon>Alphaproteobacteria</taxon>
        <taxon>Rhodospirillales</taxon>
        <taxon>Thalassobaculaceae</taxon>
        <taxon>Thalassobaculum</taxon>
    </lineage>
</organism>
<dbReference type="InterPro" id="IPR004358">
    <property type="entry name" value="Sig_transdc_His_kin-like_C"/>
</dbReference>
<dbReference type="Gene3D" id="3.30.565.10">
    <property type="entry name" value="Histidine kinase-like ATPase, C-terminal domain"/>
    <property type="match status" value="1"/>
</dbReference>
<feature type="region of interest" description="Disordered" evidence="5">
    <location>
        <begin position="642"/>
        <end position="668"/>
    </location>
</feature>
<dbReference type="InterPro" id="IPR005467">
    <property type="entry name" value="His_kinase_dom"/>
</dbReference>
<dbReference type="InterPro" id="IPR003594">
    <property type="entry name" value="HATPase_dom"/>
</dbReference>
<dbReference type="SUPFAM" id="SSF55874">
    <property type="entry name" value="ATPase domain of HSP90 chaperone/DNA topoisomerase II/histidine kinase"/>
    <property type="match status" value="1"/>
</dbReference>
<reference evidence="9" key="2">
    <citation type="submission" date="2020-09" db="EMBL/GenBank/DDBJ databases">
        <authorList>
            <person name="Sun Q."/>
            <person name="Kim S."/>
        </authorList>
    </citation>
    <scope>NUCLEOTIDE SEQUENCE</scope>
    <source>
        <strain evidence="9">KCTC 42651</strain>
    </source>
</reference>
<dbReference type="Pfam" id="PF00072">
    <property type="entry name" value="Response_reg"/>
    <property type="match status" value="1"/>
</dbReference>
<dbReference type="SMART" id="SM00388">
    <property type="entry name" value="HisKA"/>
    <property type="match status" value="1"/>
</dbReference>
<feature type="transmembrane region" description="Helical" evidence="6">
    <location>
        <begin position="179"/>
        <end position="202"/>
    </location>
</feature>
<dbReference type="Gene3D" id="3.30.450.20">
    <property type="entry name" value="PAS domain"/>
    <property type="match status" value="2"/>
</dbReference>
<dbReference type="InterPro" id="IPR001789">
    <property type="entry name" value="Sig_transdc_resp-reg_receiver"/>
</dbReference>
<evidence type="ECO:0000256" key="3">
    <source>
        <dbReference type="ARBA" id="ARBA00022553"/>
    </source>
</evidence>
<reference evidence="9" key="1">
    <citation type="journal article" date="2014" name="Int. J. Syst. Evol. Microbiol.">
        <title>Complete genome sequence of Corynebacterium casei LMG S-19264T (=DSM 44701T), isolated from a smear-ripened cheese.</title>
        <authorList>
            <consortium name="US DOE Joint Genome Institute (JGI-PGF)"/>
            <person name="Walter F."/>
            <person name="Albersmeier A."/>
            <person name="Kalinowski J."/>
            <person name="Ruckert C."/>
        </authorList>
    </citation>
    <scope>NUCLEOTIDE SEQUENCE</scope>
    <source>
        <strain evidence="9">KCTC 42651</strain>
    </source>
</reference>
<dbReference type="Pfam" id="PF00512">
    <property type="entry name" value="HisKA"/>
    <property type="match status" value="1"/>
</dbReference>
<dbReference type="SMART" id="SM00387">
    <property type="entry name" value="HATPase_c"/>
    <property type="match status" value="1"/>
</dbReference>
<name>A0A919CNH2_9PROT</name>
<dbReference type="InterPro" id="IPR035965">
    <property type="entry name" value="PAS-like_dom_sf"/>
</dbReference>
<dbReference type="CDD" id="cd00156">
    <property type="entry name" value="REC"/>
    <property type="match status" value="1"/>
</dbReference>
<dbReference type="AlphaFoldDB" id="A0A919CNH2"/>
<dbReference type="EC" id="2.7.13.3" evidence="2"/>
<feature type="transmembrane region" description="Helical" evidence="6">
    <location>
        <begin position="14"/>
        <end position="36"/>
    </location>
</feature>
<dbReference type="InterPro" id="IPR036097">
    <property type="entry name" value="HisK_dim/P_sf"/>
</dbReference>
<evidence type="ECO:0000259" key="8">
    <source>
        <dbReference type="PROSITE" id="PS50110"/>
    </source>
</evidence>
<protein>
    <recommendedName>
        <fullName evidence="2">histidine kinase</fullName>
        <ecNumber evidence="2">2.7.13.3</ecNumber>
    </recommendedName>
</protein>
<gene>
    <name evidence="9" type="ORF">GCM10017083_06500</name>
</gene>
<dbReference type="Pfam" id="PF02518">
    <property type="entry name" value="HATPase_c"/>
    <property type="match status" value="1"/>
</dbReference>
<keyword evidence="3 4" id="KW-0597">Phosphoprotein</keyword>
<dbReference type="Pfam" id="PF12860">
    <property type="entry name" value="PAS_7"/>
    <property type="match status" value="2"/>
</dbReference>
<dbReference type="GO" id="GO:0000155">
    <property type="term" value="F:phosphorelay sensor kinase activity"/>
    <property type="evidence" value="ECO:0007669"/>
    <property type="project" value="InterPro"/>
</dbReference>
<keyword evidence="6" id="KW-0812">Transmembrane</keyword>
<feature type="domain" description="Histidine kinase" evidence="7">
    <location>
        <begin position="505"/>
        <end position="746"/>
    </location>
</feature>
<dbReference type="Gene3D" id="3.40.50.2300">
    <property type="match status" value="1"/>
</dbReference>
<keyword evidence="6" id="KW-1133">Transmembrane helix</keyword>
<sequence length="901" mass="99703">MKSWRNLGWLIPRYGILFVGFVSFLVGVFFIFQGLIQQREIIEKESRISVWFLAQTEIELLRFTESLKDFELAPGPETAKEANQRFEIFWSRLPPLLAGSQTAELRSIEGVVSSAKALIKVLEDLEPQMQRLTELDPAELDAINLRLDELRGPVHDLVRRALLYESNEVGRARARHNELYVQLLGLFALTVVVGLVIFVLLFRQIVKTNQAIVAKDVAATQAITARNELELAINSISEGFIVYDQEDRVALFNKRYVDLHPMQADDLAVGVSFSDLLRAAVRNGGVKVPGGDVEAWIESILETRRKTAETTFESRLSDGHWLKISERRTIDGRLVGVHTDITELKEREHLVEQKTRLLQTTLDNMKQGIAVFDADTNLVLFNNQFLTINHYPETLAHTAIPYREFVEYAARRGDLGAGAADTLVRSQLGAIERLMQTRTGSLRQQRRLQDGRVIETIASALPTGGIVKTYEDITDRIDSEAERARLTEMYHAAQKTQALGTLAGGIAHDFNNIIGGIVSNCALLMADTRSDPDARQRLQQILDSGTRARDLVRQILTFSRNAESRRKPLDLAATIRESLQTLRPLLPNNVGLKEEAITPCYVSGDATQIHQILLNVCVNAAQAIGERDGRISVSVQRVDVEDPDAERGDAGGERLGRVGQPSRGRSGDLQRGAYARVTVIDTGSGIPEDVMPRIFEPFYTTKEVGEGTGLGLAAVQGIVRNHEGCIEIESLPGVGTRVDVYLPAIEASVPVMQAVVRQPAALQGQERILLVDDDRVLLAATKEILMRLGYTVEAHNEPQQALAVFRDDPTAWDLVITDRSMPKLSGEELVRELRELRAEVPILMLSGYVSNEDSERLATIGLAGVIGKPVFPEELATAVRTTLSQPESGTPEAGPARASRA</sequence>
<evidence type="ECO:0000313" key="9">
    <source>
        <dbReference type="EMBL" id="GHD42003.1"/>
    </source>
</evidence>
<dbReference type="SMART" id="SM00448">
    <property type="entry name" value="REC"/>
    <property type="match status" value="1"/>
</dbReference>
<evidence type="ECO:0000256" key="5">
    <source>
        <dbReference type="SAM" id="MobiDB-lite"/>
    </source>
</evidence>
<feature type="modified residue" description="4-aspartylphosphate" evidence="4">
    <location>
        <position position="818"/>
    </location>
</feature>
<dbReference type="SUPFAM" id="SSF52172">
    <property type="entry name" value="CheY-like"/>
    <property type="match status" value="1"/>
</dbReference>
<accession>A0A919CNH2</accession>
<feature type="domain" description="Response regulatory" evidence="8">
    <location>
        <begin position="767"/>
        <end position="883"/>
    </location>
</feature>
<dbReference type="PRINTS" id="PR00344">
    <property type="entry name" value="BCTRLSENSOR"/>
</dbReference>
<dbReference type="PANTHER" id="PTHR43065:SF42">
    <property type="entry name" value="TWO-COMPONENT SENSOR PPRA"/>
    <property type="match status" value="1"/>
</dbReference>
<dbReference type="Proteomes" id="UP000630353">
    <property type="component" value="Unassembled WGS sequence"/>
</dbReference>
<evidence type="ECO:0000256" key="6">
    <source>
        <dbReference type="SAM" id="Phobius"/>
    </source>
</evidence>
<keyword evidence="6" id="KW-0472">Membrane</keyword>
<feature type="region of interest" description="Disordered" evidence="5">
    <location>
        <begin position="880"/>
        <end position="901"/>
    </location>
</feature>